<keyword evidence="2 4" id="KW-0732">Signal</keyword>
<dbReference type="InterPro" id="IPR002509">
    <property type="entry name" value="NODB_dom"/>
</dbReference>
<comment type="caution">
    <text evidence="6">The sequence shown here is derived from an EMBL/GenBank/DDBJ whole genome shotgun (WGS) entry which is preliminary data.</text>
</comment>
<organism evidence="6 7">
    <name type="scientific">Geodermatophilus maliterrae</name>
    <dbReference type="NCBI Taxonomy" id="3162531"/>
    <lineage>
        <taxon>Bacteria</taxon>
        <taxon>Bacillati</taxon>
        <taxon>Actinomycetota</taxon>
        <taxon>Actinomycetes</taxon>
        <taxon>Geodermatophilales</taxon>
        <taxon>Geodermatophilaceae</taxon>
        <taxon>Geodermatophilus</taxon>
    </lineage>
</organism>
<evidence type="ECO:0000256" key="4">
    <source>
        <dbReference type="SAM" id="SignalP"/>
    </source>
</evidence>
<evidence type="ECO:0000256" key="3">
    <source>
        <dbReference type="SAM" id="MobiDB-lite"/>
    </source>
</evidence>
<dbReference type="RefSeq" id="WP_369205355.1">
    <property type="nucleotide sequence ID" value="NZ_JBFNXQ010000021.1"/>
</dbReference>
<feature type="chain" id="PRO_5046278617" evidence="4">
    <location>
        <begin position="25"/>
        <end position="286"/>
    </location>
</feature>
<dbReference type="EMBL" id="JBFNXQ010000021">
    <property type="protein sequence ID" value="MEX5718471.1"/>
    <property type="molecule type" value="Genomic_DNA"/>
</dbReference>
<sequence length="286" mass="30964">MRRRQFLTMTGAVVLAGCSRSAPAPSTDATTSASSTPAATSSTTPSPSAPPTSGTPQEVLARSTVPVLCFHQLREFRADDSAYARTMITPPPVFTAQLQALRDGGYTPITTAALVDHLQFGAALPQRPVLLTFDDGSETHHSVALPLLTDLGFPATFFPMTVVLGKPDWLSGDQLRDLDRAGMTIGAHTWDHQRTDRLIDDQWATQLDQPRAQLAEILGHPVDLMAYPFGVWSQEALAHVATAGYRAAFQLSDPQDTAQPLLTIRRIMPPPTWDGPTLLSHLDSDF</sequence>
<feature type="domain" description="NodB homology" evidence="5">
    <location>
        <begin position="127"/>
        <end position="286"/>
    </location>
</feature>
<dbReference type="SUPFAM" id="SSF88713">
    <property type="entry name" value="Glycoside hydrolase/deacetylase"/>
    <property type="match status" value="1"/>
</dbReference>
<dbReference type="Gene3D" id="3.20.20.370">
    <property type="entry name" value="Glycoside hydrolase/deacetylase"/>
    <property type="match status" value="1"/>
</dbReference>
<evidence type="ECO:0000313" key="7">
    <source>
        <dbReference type="Proteomes" id="UP001560045"/>
    </source>
</evidence>
<evidence type="ECO:0000259" key="5">
    <source>
        <dbReference type="PROSITE" id="PS51677"/>
    </source>
</evidence>
<dbReference type="PANTHER" id="PTHR34216:SF3">
    <property type="entry name" value="POLY-BETA-1,6-N-ACETYL-D-GLUCOSAMINE N-DEACETYLASE"/>
    <property type="match status" value="1"/>
</dbReference>
<protein>
    <submittedName>
        <fullName evidence="6">Polysaccharide deacetylase family protein</fullName>
    </submittedName>
</protein>
<dbReference type="PROSITE" id="PS51677">
    <property type="entry name" value="NODB"/>
    <property type="match status" value="1"/>
</dbReference>
<gene>
    <name evidence="6" type="ORF">ABQ292_08865</name>
</gene>
<feature type="region of interest" description="Disordered" evidence="3">
    <location>
        <begin position="19"/>
        <end position="57"/>
    </location>
</feature>
<dbReference type="InterPro" id="IPR051398">
    <property type="entry name" value="Polysacch_Deacetylase"/>
</dbReference>
<keyword evidence="7" id="KW-1185">Reference proteome</keyword>
<name>A0ABV3XDH5_9ACTN</name>
<feature type="signal peptide" evidence="4">
    <location>
        <begin position="1"/>
        <end position="24"/>
    </location>
</feature>
<dbReference type="PROSITE" id="PS51257">
    <property type="entry name" value="PROKAR_LIPOPROTEIN"/>
    <property type="match status" value="1"/>
</dbReference>
<evidence type="ECO:0000256" key="2">
    <source>
        <dbReference type="ARBA" id="ARBA00022729"/>
    </source>
</evidence>
<reference evidence="6 7" key="1">
    <citation type="submission" date="2024-06" db="EMBL/GenBank/DDBJ databases">
        <title>Draft genome sequence of Geodermatophilus badlandi, a novel member of the Geodermatophilaceae isolated from badland sedimentary rocks in the Red desert, Wyoming, USA.</title>
        <authorList>
            <person name="Ben Tekaya S."/>
            <person name="Nouioui I."/>
            <person name="Flores G.M."/>
            <person name="Shaal M.N."/>
            <person name="Bredoire F."/>
            <person name="Basile F."/>
            <person name="Van Diepen L."/>
            <person name="Ward N.L."/>
        </authorList>
    </citation>
    <scope>NUCLEOTIDE SEQUENCE [LARGE SCALE GENOMIC DNA]</scope>
    <source>
        <strain evidence="6 7">WL48A</strain>
    </source>
</reference>
<dbReference type="Pfam" id="PF01522">
    <property type="entry name" value="Polysacc_deac_1"/>
    <property type="match status" value="1"/>
</dbReference>
<accession>A0ABV3XDH5</accession>
<dbReference type="PANTHER" id="PTHR34216">
    <property type="match status" value="1"/>
</dbReference>
<dbReference type="Proteomes" id="UP001560045">
    <property type="component" value="Unassembled WGS sequence"/>
</dbReference>
<evidence type="ECO:0000256" key="1">
    <source>
        <dbReference type="ARBA" id="ARBA00004613"/>
    </source>
</evidence>
<evidence type="ECO:0000313" key="6">
    <source>
        <dbReference type="EMBL" id="MEX5718471.1"/>
    </source>
</evidence>
<feature type="compositionally biased region" description="Low complexity" evidence="3">
    <location>
        <begin position="21"/>
        <end position="46"/>
    </location>
</feature>
<comment type="subcellular location">
    <subcellularLocation>
        <location evidence="1">Secreted</location>
    </subcellularLocation>
</comment>
<dbReference type="CDD" id="cd10918">
    <property type="entry name" value="CE4_NodB_like_5s_6s"/>
    <property type="match status" value="1"/>
</dbReference>
<proteinExistence type="predicted"/>
<dbReference type="InterPro" id="IPR011330">
    <property type="entry name" value="Glyco_hydro/deAcase_b/a-brl"/>
</dbReference>